<sequence>MMPSRSFQIFRLIFKERYRQPTLELVIPTMLVSNVFISAFYARGVFNYYGLVLAFVPLISVSETLTFALALRNIIFVTGDHIYRGSIISFMMMAIKRISLFFFTYFCDVILPYLFWLFTTELYIFLSNIPVPQYLVLIYTVGYFFTENIVLLIALSFRSGGIVTLLSGTIIGILFIFGGIAGYYGIIMNSSLTPIATISNPYVFLIYEAVSEKRVPYLNVGIYTEAVISLILFAISALKFKRIEV</sequence>
<dbReference type="Proteomes" id="UP000273194">
    <property type="component" value="Chromosome"/>
</dbReference>
<dbReference type="PATRIC" id="fig|2287.6.peg.2330"/>
<dbReference type="EMBL" id="CP011055">
    <property type="protein sequence ID" value="AKA74429.1"/>
    <property type="molecule type" value="Genomic_DNA"/>
</dbReference>
<dbReference type="Proteomes" id="UP000594632">
    <property type="component" value="Chromosome"/>
</dbReference>
<evidence type="ECO:0000313" key="15">
    <source>
        <dbReference type="Proteomes" id="UP000033085"/>
    </source>
</evidence>
<evidence type="ECO:0000313" key="17">
    <source>
        <dbReference type="Proteomes" id="UP000076770"/>
    </source>
</evidence>
<keyword evidence="1" id="KW-1133">Transmembrane helix</keyword>
<evidence type="ECO:0000313" key="8">
    <source>
        <dbReference type="EMBL" id="AZF76771.1"/>
    </source>
</evidence>
<evidence type="ECO:0000313" key="2">
    <source>
        <dbReference type="EMBL" id="AKA74429.1"/>
    </source>
</evidence>
<dbReference type="EMBL" id="CP033236">
    <property type="protein sequence ID" value="AZF71528.1"/>
    <property type="molecule type" value="Genomic_DNA"/>
</dbReference>
<evidence type="ECO:0000313" key="18">
    <source>
        <dbReference type="Proteomes" id="UP000267993"/>
    </source>
</evidence>
<dbReference type="AlphaFoldDB" id="A0A0E3KCI7"/>
<dbReference type="Proteomes" id="UP000278715">
    <property type="component" value="Chromosome"/>
</dbReference>
<dbReference type="EMBL" id="CP033239">
    <property type="protein sequence ID" value="AZF79378.1"/>
    <property type="molecule type" value="Genomic_DNA"/>
</dbReference>
<dbReference type="EMBL" id="CP033241">
    <property type="protein sequence ID" value="AZF84566.1"/>
    <property type="molecule type" value="Genomic_DNA"/>
</dbReference>
<evidence type="ECO:0000313" key="5">
    <source>
        <dbReference type="EMBL" id="AZF68908.1"/>
    </source>
</evidence>
<evidence type="ECO:0000313" key="6">
    <source>
        <dbReference type="EMBL" id="AZF71528.1"/>
    </source>
</evidence>
<gene>
    <name evidence="12" type="ORF">HFC64_02955</name>
    <name evidence="13" type="ORF">SSOP1_1361</name>
    <name evidence="4" type="ORF">SULA_2254</name>
    <name evidence="2" type="ORF">SULB_2255</name>
    <name evidence="3" type="ORF">SULC_2252</name>
    <name evidence="5" type="ORF">SULG_11390</name>
    <name evidence="6" type="ORF">SULH_11390</name>
    <name evidence="7" type="ORF">SULI_11390</name>
    <name evidence="8" type="ORF">SULM_11380</name>
    <name evidence="9" type="ORF">SULN_11380</name>
    <name evidence="10" type="ORF">SULO_11390</name>
    <name evidence="11" type="ORF">SULZ_11385</name>
</gene>
<dbReference type="KEGG" id="ssol:SULB_2255"/>
<dbReference type="RefSeq" id="WP_009990020.1">
    <property type="nucleotide sequence ID" value="NZ_CP011055.2"/>
</dbReference>
<name>A0A0E3KCI7_SACSO</name>
<dbReference type="EMBL" id="CP011057">
    <property type="protein sequence ID" value="AKA79817.1"/>
    <property type="molecule type" value="Genomic_DNA"/>
</dbReference>
<dbReference type="KEGG" id="ssof:SULC_2252"/>
<feature type="transmembrane region" description="Helical" evidence="1">
    <location>
        <begin position="98"/>
        <end position="116"/>
    </location>
</feature>
<evidence type="ECO:0000256" key="1">
    <source>
        <dbReference type="SAM" id="Phobius"/>
    </source>
</evidence>
<reference evidence="3" key="5">
    <citation type="submission" date="2018-10" db="EMBL/GenBank/DDBJ databases">
        <authorList>
            <person name="McCarthy S."/>
            <person name="Gradnigo J."/>
            <person name="Johnson T."/>
            <person name="Payne S."/>
            <person name="Lipzen A."/>
            <person name="Schackwitz W."/>
            <person name="Martin J."/>
            <person name="Moriyama E."/>
            <person name="Blum P."/>
        </authorList>
    </citation>
    <scope>NUCLEOTIDE SEQUENCE</scope>
    <source>
        <strain evidence="2">SARC-B</strain>
        <strain evidence="3">SARC-C</strain>
        <strain evidence="4">SULA</strain>
    </source>
</reference>
<feature type="transmembrane region" description="Helical" evidence="1">
    <location>
        <begin position="21"/>
        <end position="42"/>
    </location>
</feature>
<evidence type="ECO:0000313" key="7">
    <source>
        <dbReference type="EMBL" id="AZF74148.1"/>
    </source>
</evidence>
<reference evidence="14 15" key="1">
    <citation type="journal article" date="2015" name="Genome Announc.">
        <title>Complete Genome Sequence of Sulfolobus solfataricus Strain 98/2 and Evolved Derivatives.</title>
        <authorList>
            <person name="McCarthy S."/>
            <person name="Gradnigo J."/>
            <person name="Johnson T."/>
            <person name="Payne S."/>
            <person name="Lipzen A."/>
            <person name="Martin J."/>
            <person name="Schackwitz W."/>
            <person name="Moriyama E."/>
            <person name="Blum P."/>
        </authorList>
    </citation>
    <scope>NUCLEOTIDE SEQUENCE [LARGE SCALE GENOMIC DNA]</scope>
    <source>
        <strain evidence="14">98/2 SULC</strain>
        <strain evidence="2">SARC-B</strain>
        <strain evidence="3">SARC-C</strain>
        <strain evidence="4 16">SULA</strain>
        <strain evidence="15">SULB</strain>
    </source>
</reference>
<dbReference type="GeneID" id="44130200"/>
<accession>A0A0E3KCI7</accession>
<evidence type="ECO:0000313" key="9">
    <source>
        <dbReference type="EMBL" id="AZF79378.1"/>
    </source>
</evidence>
<evidence type="ECO:0000313" key="14">
    <source>
        <dbReference type="Proteomes" id="UP000033057"/>
    </source>
</evidence>
<dbReference type="EMBL" id="CP033240">
    <property type="protein sequence ID" value="AZF81982.1"/>
    <property type="molecule type" value="Genomic_DNA"/>
</dbReference>
<dbReference type="Proteomes" id="UP000282269">
    <property type="component" value="Chromosome"/>
</dbReference>
<keyword evidence="1" id="KW-0812">Transmembrane</keyword>
<dbReference type="EMBL" id="CP011056">
    <property type="protein sequence ID" value="AKA77124.1"/>
    <property type="molecule type" value="Genomic_DNA"/>
</dbReference>
<evidence type="ECO:0000313" key="3">
    <source>
        <dbReference type="EMBL" id="AKA77124.1"/>
    </source>
</evidence>
<dbReference type="Proteomes" id="UP000267993">
    <property type="component" value="Chromosome"/>
</dbReference>
<reference evidence="13" key="2">
    <citation type="submission" date="2016-04" db="EMBL/GenBank/DDBJ databases">
        <authorList>
            <person name="Evans L.H."/>
            <person name="Alamgir A."/>
            <person name="Owens N."/>
            <person name="Weber N.D."/>
            <person name="Virtaneva K."/>
            <person name="Barbian K."/>
            <person name="Babar A."/>
            <person name="Rosenke K."/>
        </authorList>
    </citation>
    <scope>NUCLEOTIDE SEQUENCE</scope>
    <source>
        <strain evidence="13">P1</strain>
    </source>
</reference>
<evidence type="ECO:0000313" key="4">
    <source>
        <dbReference type="EMBL" id="AKA79817.1"/>
    </source>
</evidence>
<evidence type="ECO:0000313" key="10">
    <source>
        <dbReference type="EMBL" id="AZF81982.1"/>
    </source>
</evidence>
<evidence type="ECO:0000313" key="13">
    <source>
        <dbReference type="EMBL" id="SAI84915.1"/>
    </source>
</evidence>
<dbReference type="EMBL" id="CP033237">
    <property type="protein sequence ID" value="AZF74148.1"/>
    <property type="molecule type" value="Genomic_DNA"/>
</dbReference>
<evidence type="ECO:0000313" key="22">
    <source>
        <dbReference type="Proteomes" id="UP000275843"/>
    </source>
</evidence>
<evidence type="ECO:0000313" key="16">
    <source>
        <dbReference type="Proteomes" id="UP000033106"/>
    </source>
</evidence>
<dbReference type="Proteomes" id="UP000273443">
    <property type="component" value="Chromosome"/>
</dbReference>
<keyword evidence="1" id="KW-0472">Membrane</keyword>
<evidence type="ECO:0000313" key="20">
    <source>
        <dbReference type="Proteomes" id="UP000273194"/>
    </source>
</evidence>
<dbReference type="Proteomes" id="UP000269431">
    <property type="component" value="Chromosome"/>
</dbReference>
<evidence type="ECO:0000313" key="12">
    <source>
        <dbReference type="EMBL" id="QPG49014.1"/>
    </source>
</evidence>
<dbReference type="OrthoDB" id="36967at2157"/>
<organism evidence="3 14">
    <name type="scientific">Saccharolobus solfataricus</name>
    <name type="common">Sulfolobus solfataricus</name>
    <dbReference type="NCBI Taxonomy" id="2287"/>
    <lineage>
        <taxon>Archaea</taxon>
        <taxon>Thermoproteota</taxon>
        <taxon>Thermoprotei</taxon>
        <taxon>Sulfolobales</taxon>
        <taxon>Sulfolobaceae</taxon>
        <taxon>Saccharolobus</taxon>
    </lineage>
</organism>
<feature type="transmembrane region" description="Helical" evidence="1">
    <location>
        <begin position="220"/>
        <end position="240"/>
    </location>
</feature>
<evidence type="ECO:0000313" key="25">
    <source>
        <dbReference type="Proteomes" id="UP000594632"/>
    </source>
</evidence>
<protein>
    <submittedName>
        <fullName evidence="3">Uncharacterized protein</fullName>
    </submittedName>
</protein>
<dbReference type="EMBL" id="CP050869">
    <property type="protein sequence ID" value="QPG49014.1"/>
    <property type="molecule type" value="Genomic_DNA"/>
</dbReference>
<evidence type="ECO:0000313" key="19">
    <source>
        <dbReference type="Proteomes" id="UP000269431"/>
    </source>
</evidence>
<reference evidence="17" key="3">
    <citation type="submission" date="2016-04" db="EMBL/GenBank/DDBJ databases">
        <authorList>
            <person name="Shah S.A."/>
            <person name="Garrett R.A."/>
        </authorList>
    </citation>
    <scope>NUCLEOTIDE SEQUENCE [LARGE SCALE GENOMIC DNA]</scope>
    <source>
        <strain evidence="17">ATCC 35091 / DSM 1616 / JCM 8930 / NBRC 15331 / P1</strain>
    </source>
</reference>
<evidence type="ECO:0000313" key="11">
    <source>
        <dbReference type="EMBL" id="AZF84566.1"/>
    </source>
</evidence>
<feature type="transmembrane region" description="Helical" evidence="1">
    <location>
        <begin position="136"/>
        <end position="155"/>
    </location>
</feature>
<dbReference type="Proteomes" id="UP000033106">
    <property type="component" value="Chromosome"/>
</dbReference>
<dbReference type="Proteomes" id="UP000076770">
    <property type="component" value="Chromosome i"/>
</dbReference>
<dbReference type="EMBL" id="CP033235">
    <property type="protein sequence ID" value="AZF68908.1"/>
    <property type="molecule type" value="Genomic_DNA"/>
</dbReference>
<reference evidence="12 25" key="6">
    <citation type="journal article" date="2020" name="Nat. Commun.">
        <title>The structures of two archaeal type IV pili illuminate evolutionary relationships.</title>
        <authorList>
            <person name="Wang F."/>
            <person name="Baquero D.P."/>
            <person name="Su Z."/>
            <person name="Beltran L.C."/>
            <person name="Prangishvili D."/>
            <person name="Krupovic M."/>
            <person name="Egelman E.H."/>
        </authorList>
    </citation>
    <scope>NUCLEOTIDE SEQUENCE [LARGE SCALE GENOMIC DNA]</scope>
    <source>
        <strain evidence="12 25">POZ149</strain>
    </source>
</reference>
<evidence type="ECO:0000313" key="21">
    <source>
        <dbReference type="Proteomes" id="UP000273443"/>
    </source>
</evidence>
<dbReference type="Proteomes" id="UP000033057">
    <property type="component" value="Chromosome"/>
</dbReference>
<feature type="transmembrane region" description="Helical" evidence="1">
    <location>
        <begin position="162"/>
        <end position="186"/>
    </location>
</feature>
<dbReference type="EMBL" id="CP033238">
    <property type="protein sequence ID" value="AZF76771.1"/>
    <property type="molecule type" value="Genomic_DNA"/>
</dbReference>
<proteinExistence type="predicted"/>
<reference evidence="18 19" key="4">
    <citation type="journal article" date="2018" name="Proc. Natl. Acad. Sci. U.S.A.">
        <title>Nonmutational mechanism of inheritance in the Archaeon Sulfolobus solfataricus.</title>
        <authorList>
            <person name="Payne S."/>
            <person name="McCarthy S."/>
            <person name="Johnson T."/>
            <person name="North E."/>
            <person name="Blum P."/>
        </authorList>
    </citation>
    <scope>NUCLEOTIDE SEQUENCE [LARGE SCALE GENOMIC DNA]</scope>
    <source>
        <strain evidence="6 18">SARC-H</strain>
        <strain evidence="7 22">SARC-I</strain>
        <strain evidence="9 23">SARC-N</strain>
        <strain evidence="10 24">SARC-O</strain>
        <strain evidence="11 19">SUL120</strain>
        <strain evidence="5 20">SULG</strain>
        <strain evidence="8 21">SULM</strain>
    </source>
</reference>
<evidence type="ECO:0000313" key="23">
    <source>
        <dbReference type="Proteomes" id="UP000278715"/>
    </source>
</evidence>
<feature type="transmembrane region" description="Helical" evidence="1">
    <location>
        <begin position="48"/>
        <end position="77"/>
    </location>
</feature>
<evidence type="ECO:0000313" key="24">
    <source>
        <dbReference type="Proteomes" id="UP000282269"/>
    </source>
</evidence>
<dbReference type="KEGG" id="ssoa:SULA_2254"/>
<dbReference type="Proteomes" id="UP000033085">
    <property type="component" value="Chromosome"/>
</dbReference>
<dbReference type="EMBL" id="LT549890">
    <property type="protein sequence ID" value="SAI84915.1"/>
    <property type="molecule type" value="Genomic_DNA"/>
</dbReference>
<dbReference type="Proteomes" id="UP000275843">
    <property type="component" value="Chromosome"/>
</dbReference>